<dbReference type="RefSeq" id="WP_058583148.1">
    <property type="nucleotide sequence ID" value="NZ_LOPU01000031.1"/>
</dbReference>
<reference evidence="2 3" key="1">
    <citation type="submission" date="2015-12" db="EMBL/GenBank/DDBJ databases">
        <title>Haloprofundus marisrubri gen. nov., sp. nov., an extremely halophilic archaeon isolated from the Discovery deep brine-seawater interface in the Red Sea.</title>
        <authorList>
            <person name="Zhang G."/>
            <person name="Stingl U."/>
            <person name="Rashid M."/>
        </authorList>
    </citation>
    <scope>NUCLEOTIDE SEQUENCE [LARGE SCALE GENOMIC DNA]</scope>
    <source>
        <strain evidence="2 3">SB9</strain>
    </source>
</reference>
<dbReference type="EMBL" id="LOPU01000031">
    <property type="protein sequence ID" value="KTG08428.1"/>
    <property type="molecule type" value="Genomic_DNA"/>
</dbReference>
<keyword evidence="3" id="KW-1185">Reference proteome</keyword>
<evidence type="ECO:0000313" key="3">
    <source>
        <dbReference type="Proteomes" id="UP000054387"/>
    </source>
</evidence>
<dbReference type="Proteomes" id="UP000054387">
    <property type="component" value="Unassembled WGS sequence"/>
</dbReference>
<protein>
    <submittedName>
        <fullName evidence="2">Uncharacterized protein</fullName>
    </submittedName>
</protein>
<gene>
    <name evidence="2" type="ORF">AUR64_19580</name>
</gene>
<proteinExistence type="predicted"/>
<feature type="region of interest" description="Disordered" evidence="1">
    <location>
        <begin position="1"/>
        <end position="30"/>
    </location>
</feature>
<dbReference type="AlphaFoldDB" id="A0A0W1R5B9"/>
<sequence>MGDSSTSTVAGPGLHLRETGVETPLPPELTRSQSVDVVAMLTEMTPDEWLDRWRREVGPDPAGHTILTVDETTRSTAATTSNGPSFGGISLTTTTAPVAPDVVADTLETALTRPAPERELFVWVESLTPLSAGESTVPLLQTLRKLGESATVTAVCHAETGSVDTAIAELFDSVEVSEPVSARIERLRAENPTNFGYLRRHWRDTKQAIEQSTRSYPQARQLHADLEETETTPQSLGVALQALVELDVIELWSDTVGSNRYNLTTYDAELLDAVGESLANAETE</sequence>
<organism evidence="2 3">
    <name type="scientific">Haloprofundus marisrubri</name>
    <dbReference type="NCBI Taxonomy" id="1514971"/>
    <lineage>
        <taxon>Archaea</taxon>
        <taxon>Methanobacteriati</taxon>
        <taxon>Methanobacteriota</taxon>
        <taxon>Stenosarchaea group</taxon>
        <taxon>Halobacteria</taxon>
        <taxon>Halobacteriales</taxon>
        <taxon>Haloferacaceae</taxon>
        <taxon>Haloprofundus</taxon>
    </lineage>
</organism>
<evidence type="ECO:0000313" key="2">
    <source>
        <dbReference type="EMBL" id="KTG08428.1"/>
    </source>
</evidence>
<accession>A0A0W1R5B9</accession>
<name>A0A0W1R5B9_9EURY</name>
<comment type="caution">
    <text evidence="2">The sequence shown here is derived from an EMBL/GenBank/DDBJ whole genome shotgun (WGS) entry which is preliminary data.</text>
</comment>
<dbReference type="OrthoDB" id="305695at2157"/>
<evidence type="ECO:0000256" key="1">
    <source>
        <dbReference type="SAM" id="MobiDB-lite"/>
    </source>
</evidence>